<keyword evidence="2" id="KW-0963">Cytoplasm</keyword>
<gene>
    <name evidence="3" type="ORF">A3K86_20435</name>
</gene>
<protein>
    <recommendedName>
        <fullName evidence="2">RTX toxin-activating lysine-acyltransferase</fullName>
        <ecNumber evidence="2">2.3.1.-</ecNumber>
    </recommendedName>
</protein>
<keyword evidence="2" id="KW-0204">Cytolysis</keyword>
<evidence type="ECO:0000313" key="3">
    <source>
        <dbReference type="EMBL" id="OAN11322.1"/>
    </source>
</evidence>
<evidence type="ECO:0000313" key="4">
    <source>
        <dbReference type="Proteomes" id="UP000078503"/>
    </source>
</evidence>
<comment type="similarity">
    <text evidence="1 2">Belongs to the RTX toxin acyltransferase family.</text>
</comment>
<dbReference type="EC" id="2.3.1.-" evidence="2"/>
<dbReference type="GO" id="GO:0016746">
    <property type="term" value="F:acyltransferase activity"/>
    <property type="evidence" value="ECO:0007669"/>
    <property type="project" value="UniProtKB-UniRule"/>
</dbReference>
<dbReference type="Pfam" id="PF02794">
    <property type="entry name" value="HlyC"/>
    <property type="match status" value="1"/>
</dbReference>
<comment type="function">
    <text evidence="2">Involved in fatty acylation of protoxin at internal lysine residues, thereby converting it to the active toxin.</text>
</comment>
<dbReference type="STRING" id="858640.A3K86_20435"/>
<evidence type="ECO:0000256" key="1">
    <source>
        <dbReference type="ARBA" id="ARBA00005686"/>
    </source>
</evidence>
<dbReference type="Proteomes" id="UP000078503">
    <property type="component" value="Unassembled WGS sequence"/>
</dbReference>
<keyword evidence="2" id="KW-0012">Acyltransferase</keyword>
<keyword evidence="4" id="KW-1185">Reference proteome</keyword>
<dbReference type="RefSeq" id="WP_068335894.1">
    <property type="nucleotide sequence ID" value="NZ_LVHF01000033.1"/>
</dbReference>
<dbReference type="GO" id="GO:0009404">
    <property type="term" value="P:toxin metabolic process"/>
    <property type="evidence" value="ECO:0007669"/>
    <property type="project" value="UniProtKB-UniRule"/>
</dbReference>
<proteinExistence type="inferred from homology"/>
<keyword evidence="2" id="KW-0808">Transferase</keyword>
<evidence type="ECO:0000256" key="2">
    <source>
        <dbReference type="RuleBase" id="RU368102"/>
    </source>
</evidence>
<dbReference type="EMBL" id="LVHF01000033">
    <property type="protein sequence ID" value="OAN11322.1"/>
    <property type="molecule type" value="Genomic_DNA"/>
</dbReference>
<dbReference type="InterPro" id="IPR003996">
    <property type="entry name" value="RTX_toxin-activating_protC_bac"/>
</dbReference>
<name>A0A178K3N8_9GAMM</name>
<dbReference type="AlphaFoldDB" id="A0A178K3N8"/>
<sequence>MKIDGDIPTIHDWNSIILETTERKIFFEPRQALLGDLCYVYAKNEKRKKITVGSFYHWMIPAINHEQIKLFQGEFERSASGYACWAWVSDKTLNEYLTDPAFVPHPSQWNEGPNLIVFDVCLPYPEKTFLKKLIRISRALKKAGVKSLYYREPGSSEPVYSW</sequence>
<comment type="subcellular location">
    <subcellularLocation>
        <location evidence="2">Cytoplasm</location>
    </subcellularLocation>
</comment>
<reference evidence="3 4" key="1">
    <citation type="submission" date="2016-03" db="EMBL/GenBank/DDBJ databases">
        <title>Photobacterium proteolyticum sp. nov. a protease producing bacterium isolated from ocean sediments of Laizhou Bay.</title>
        <authorList>
            <person name="Li Y."/>
        </authorList>
    </citation>
    <scope>NUCLEOTIDE SEQUENCE [LARGE SCALE GENOMIC DNA]</scope>
    <source>
        <strain evidence="3 4">R-40508</strain>
    </source>
</reference>
<dbReference type="GO" id="GO:0005737">
    <property type="term" value="C:cytoplasm"/>
    <property type="evidence" value="ECO:0007669"/>
    <property type="project" value="UniProtKB-SubCell"/>
</dbReference>
<accession>A0A178K3N8</accession>
<comment type="caution">
    <text evidence="3">The sequence shown here is derived from an EMBL/GenBank/DDBJ whole genome shotgun (WGS) entry which is preliminary data.</text>
</comment>
<dbReference type="GO" id="GO:0031640">
    <property type="term" value="P:killing of cells of another organism"/>
    <property type="evidence" value="ECO:0007669"/>
    <property type="project" value="UniProtKB-KW"/>
</dbReference>
<organism evidence="3 4">
    <name type="scientific">Photobacterium jeanii</name>
    <dbReference type="NCBI Taxonomy" id="858640"/>
    <lineage>
        <taxon>Bacteria</taxon>
        <taxon>Pseudomonadati</taxon>
        <taxon>Pseudomonadota</taxon>
        <taxon>Gammaproteobacteria</taxon>
        <taxon>Vibrionales</taxon>
        <taxon>Vibrionaceae</taxon>
        <taxon>Photobacterium</taxon>
    </lineage>
</organism>